<dbReference type="GO" id="GO:0046872">
    <property type="term" value="F:metal ion binding"/>
    <property type="evidence" value="ECO:0007669"/>
    <property type="project" value="UniProtKB-KW"/>
</dbReference>
<dbReference type="OrthoDB" id="9800186at2"/>
<accession>A0A419V8Z6</accession>
<evidence type="ECO:0000259" key="6">
    <source>
        <dbReference type="PROSITE" id="PS51462"/>
    </source>
</evidence>
<dbReference type="Proteomes" id="UP000285120">
    <property type="component" value="Unassembled WGS sequence"/>
</dbReference>
<keyword evidence="4" id="KW-0378">Hydrolase</keyword>
<dbReference type="EMBL" id="RAPK01000006">
    <property type="protein sequence ID" value="RKD76565.1"/>
    <property type="molecule type" value="Genomic_DNA"/>
</dbReference>
<dbReference type="InterPro" id="IPR000086">
    <property type="entry name" value="NUDIX_hydrolase_dom"/>
</dbReference>
<dbReference type="GO" id="GO:0016818">
    <property type="term" value="F:hydrolase activity, acting on acid anhydrides, in phosphorus-containing anhydrides"/>
    <property type="evidence" value="ECO:0007669"/>
    <property type="project" value="TreeGrafter"/>
</dbReference>
<dbReference type="PROSITE" id="PS51462">
    <property type="entry name" value="NUDIX"/>
    <property type="match status" value="1"/>
</dbReference>
<dbReference type="PANTHER" id="PTHR43758">
    <property type="entry name" value="7,8-DIHYDRO-8-OXOGUANINE TRIPHOSPHATASE"/>
    <property type="match status" value="1"/>
</dbReference>
<dbReference type="Pfam" id="PF00293">
    <property type="entry name" value="NUDIX"/>
    <property type="match status" value="1"/>
</dbReference>
<keyword evidence="5" id="KW-0460">Magnesium</keyword>
<evidence type="ECO:0000256" key="2">
    <source>
        <dbReference type="ARBA" id="ARBA00005582"/>
    </source>
</evidence>
<evidence type="ECO:0000313" key="8">
    <source>
        <dbReference type="Proteomes" id="UP000285120"/>
    </source>
</evidence>
<sequence length="162" mass="18588">MQRITNCVIHNNGKILMLQKPSRLWWVAPGGKMEPEESIQDSAVRETKEETNILVKNPNIRGIYTMVIKDQGETISEWMLFSFEAFKWEGTAWEYSPEGLLEWIDKDSVSSLDMNPGDYHILQHTLFGKGVMYGTFYFTPENELISYELSGGELNESGNERG</sequence>
<evidence type="ECO:0000256" key="4">
    <source>
        <dbReference type="ARBA" id="ARBA00022801"/>
    </source>
</evidence>
<protein>
    <submittedName>
        <fullName evidence="7">8-oxo-dGTP diphosphatase</fullName>
    </submittedName>
</protein>
<dbReference type="GO" id="GO:0005737">
    <property type="term" value="C:cytoplasm"/>
    <property type="evidence" value="ECO:0007669"/>
    <property type="project" value="TreeGrafter"/>
</dbReference>
<comment type="caution">
    <text evidence="7">The sequence shown here is derived from an EMBL/GenBank/DDBJ whole genome shotgun (WGS) entry which is preliminary data.</text>
</comment>
<keyword evidence="8" id="KW-1185">Reference proteome</keyword>
<keyword evidence="3" id="KW-0479">Metal-binding</keyword>
<comment type="similarity">
    <text evidence="2">Belongs to the Nudix hydrolase family.</text>
</comment>
<proteinExistence type="inferred from homology"/>
<evidence type="ECO:0000256" key="1">
    <source>
        <dbReference type="ARBA" id="ARBA00001946"/>
    </source>
</evidence>
<dbReference type="InterPro" id="IPR015797">
    <property type="entry name" value="NUDIX_hydrolase-like_dom_sf"/>
</dbReference>
<name>A0A419V8Z6_9BACL</name>
<organism evidence="7 8">
    <name type="scientific">Sinobaca qinghaiensis</name>
    <dbReference type="NCBI Taxonomy" id="342944"/>
    <lineage>
        <taxon>Bacteria</taxon>
        <taxon>Bacillati</taxon>
        <taxon>Bacillota</taxon>
        <taxon>Bacilli</taxon>
        <taxon>Bacillales</taxon>
        <taxon>Sporolactobacillaceae</taxon>
        <taxon>Sinobaca</taxon>
    </lineage>
</organism>
<dbReference type="PANTHER" id="PTHR43758:SF2">
    <property type="entry name" value="OXIDIZED PURINE NUCLEOSIDE TRIPHOSPHATE HYDROLASE"/>
    <property type="match status" value="1"/>
</dbReference>
<dbReference type="AlphaFoldDB" id="A0A419V8Z6"/>
<feature type="domain" description="Nudix hydrolase" evidence="6">
    <location>
        <begin position="1"/>
        <end position="127"/>
    </location>
</feature>
<comment type="cofactor">
    <cofactor evidence="1">
        <name>Mg(2+)</name>
        <dbReference type="ChEBI" id="CHEBI:18420"/>
    </cofactor>
</comment>
<dbReference type="Gene3D" id="3.90.79.10">
    <property type="entry name" value="Nucleoside Triphosphate Pyrophosphohydrolase"/>
    <property type="match status" value="1"/>
</dbReference>
<dbReference type="CDD" id="cd18886">
    <property type="entry name" value="NUDIX_MutT_Nudt1"/>
    <property type="match status" value="1"/>
</dbReference>
<evidence type="ECO:0000256" key="5">
    <source>
        <dbReference type="ARBA" id="ARBA00022842"/>
    </source>
</evidence>
<evidence type="ECO:0000256" key="3">
    <source>
        <dbReference type="ARBA" id="ARBA00022723"/>
    </source>
</evidence>
<gene>
    <name evidence="7" type="ORF">ATL39_0784</name>
</gene>
<evidence type="ECO:0000313" key="7">
    <source>
        <dbReference type="EMBL" id="RKD76565.1"/>
    </source>
</evidence>
<dbReference type="RefSeq" id="WP_120191957.1">
    <property type="nucleotide sequence ID" value="NZ_RAPK01000006.1"/>
</dbReference>
<dbReference type="SUPFAM" id="SSF55811">
    <property type="entry name" value="Nudix"/>
    <property type="match status" value="1"/>
</dbReference>
<reference evidence="7 8" key="1">
    <citation type="submission" date="2018-09" db="EMBL/GenBank/DDBJ databases">
        <title>Genomic Encyclopedia of Archaeal and Bacterial Type Strains, Phase II (KMG-II): from individual species to whole genera.</title>
        <authorList>
            <person name="Goeker M."/>
        </authorList>
    </citation>
    <scope>NUCLEOTIDE SEQUENCE [LARGE SCALE GENOMIC DNA]</scope>
    <source>
        <strain evidence="7 8">DSM 17008</strain>
    </source>
</reference>